<keyword evidence="1" id="KW-0143">Chaperone</keyword>
<evidence type="ECO:0000313" key="2">
    <source>
        <dbReference type="EMBL" id="SJZ84103.1"/>
    </source>
</evidence>
<keyword evidence="3" id="KW-1185">Reference proteome</keyword>
<protein>
    <submittedName>
        <fullName evidence="2">TorA specific chaperone</fullName>
    </submittedName>
</protein>
<dbReference type="InterPro" id="IPR020945">
    <property type="entry name" value="DMSO/NO3_reduct_chaperone"/>
</dbReference>
<dbReference type="SUPFAM" id="SSF89155">
    <property type="entry name" value="TorD-like"/>
    <property type="match status" value="1"/>
</dbReference>
<dbReference type="InterPro" id="IPR036411">
    <property type="entry name" value="TorD-like_sf"/>
</dbReference>
<dbReference type="Pfam" id="PF02613">
    <property type="entry name" value="Nitrate_red_del"/>
    <property type="match status" value="1"/>
</dbReference>
<organism evidence="2 3">
    <name type="scientific">Consotaella salsifontis</name>
    <dbReference type="NCBI Taxonomy" id="1365950"/>
    <lineage>
        <taxon>Bacteria</taxon>
        <taxon>Pseudomonadati</taxon>
        <taxon>Pseudomonadota</taxon>
        <taxon>Alphaproteobacteria</taxon>
        <taxon>Hyphomicrobiales</taxon>
        <taxon>Aurantimonadaceae</taxon>
        <taxon>Consotaella</taxon>
    </lineage>
</organism>
<reference evidence="2 3" key="1">
    <citation type="submission" date="2017-02" db="EMBL/GenBank/DDBJ databases">
        <authorList>
            <person name="Peterson S.W."/>
        </authorList>
    </citation>
    <scope>NUCLEOTIDE SEQUENCE [LARGE SCALE GENOMIC DNA]</scope>
    <source>
        <strain evidence="2 3">USBA 369</strain>
    </source>
</reference>
<dbReference type="InterPro" id="IPR050289">
    <property type="entry name" value="TorD/DmsD_chaperones"/>
</dbReference>
<evidence type="ECO:0000313" key="3">
    <source>
        <dbReference type="Proteomes" id="UP000190135"/>
    </source>
</evidence>
<dbReference type="STRING" id="1365950.SAMN05428963_103244"/>
<dbReference type="PANTHER" id="PTHR34227:SF11">
    <property type="entry name" value="CHAPERONE PROTEIN TORD"/>
    <property type="match status" value="1"/>
</dbReference>
<evidence type="ECO:0000256" key="1">
    <source>
        <dbReference type="ARBA" id="ARBA00023186"/>
    </source>
</evidence>
<dbReference type="Gene3D" id="1.10.3480.10">
    <property type="entry name" value="TorD-like"/>
    <property type="match status" value="1"/>
</dbReference>
<gene>
    <name evidence="2" type="ORF">SAMN05428963_103244</name>
</gene>
<dbReference type="Proteomes" id="UP000190135">
    <property type="component" value="Unassembled WGS sequence"/>
</dbReference>
<dbReference type="EMBL" id="FUXL01000003">
    <property type="protein sequence ID" value="SJZ84103.1"/>
    <property type="molecule type" value="Genomic_DNA"/>
</dbReference>
<name>A0A1T4NXY1_9HYPH</name>
<sequence length="220" mass="23351">MNEISIAAAPADVGGAAGITETLEERLLVLRWFAGLFREAPTEETVASLVHGPAAAFLEGLSKDPALGPDINYMRGLLAAKPDVKALTAQLGVAFSHLFLGVGGFNTVAPYESCHVGESDRTFGQPTMEMDALLRHLGLSVVSDFHEPADHISVELEIAALLTATGDPQARAMLTRLDRWIPAFADACFSRDPFGFYAAAASALRAFLARECRAASAIAH</sequence>
<proteinExistence type="predicted"/>
<dbReference type="RefSeq" id="WP_078707351.1">
    <property type="nucleotide sequence ID" value="NZ_FUXL01000003.1"/>
</dbReference>
<dbReference type="PANTHER" id="PTHR34227">
    <property type="entry name" value="CHAPERONE PROTEIN YCDY"/>
    <property type="match status" value="1"/>
</dbReference>
<dbReference type="AlphaFoldDB" id="A0A1T4NXY1"/>
<accession>A0A1T4NXY1</accession>
<dbReference type="OrthoDB" id="7926125at2"/>